<accession>J1GYH5</accession>
<dbReference type="OrthoDB" id="3249195at2"/>
<dbReference type="eggNOG" id="ENOG5031G8J">
    <property type="taxonomic scope" value="Bacteria"/>
</dbReference>
<keyword evidence="2" id="KW-1185">Reference proteome</keyword>
<dbReference type="PATRIC" id="fig|1125718.3.peg.2463"/>
<gene>
    <name evidence="1" type="ORF">HMPREF1318_1919</name>
</gene>
<reference evidence="1 2" key="1">
    <citation type="submission" date="2012-05" db="EMBL/GenBank/DDBJ databases">
        <authorList>
            <person name="Harkins D.M."/>
            <person name="Madupu R."/>
            <person name="Durkin A.S."/>
            <person name="Torralba M."/>
            <person name="Methe B."/>
            <person name="Sutton G.G."/>
            <person name="Nelson K.E."/>
        </authorList>
    </citation>
    <scope>NUCLEOTIDE SEQUENCE [LARGE SCALE GENOMIC DNA]</scope>
    <source>
        <strain evidence="1 2">F0489</strain>
    </source>
</reference>
<organism evidence="1 2">
    <name type="scientific">Actinomyces massiliensis F0489</name>
    <dbReference type="NCBI Taxonomy" id="1125718"/>
    <lineage>
        <taxon>Bacteria</taxon>
        <taxon>Bacillati</taxon>
        <taxon>Actinomycetota</taxon>
        <taxon>Actinomycetes</taxon>
        <taxon>Actinomycetales</taxon>
        <taxon>Actinomycetaceae</taxon>
        <taxon>Actinomyces</taxon>
    </lineage>
</organism>
<evidence type="ECO:0000313" key="1">
    <source>
        <dbReference type="EMBL" id="EJF38145.1"/>
    </source>
</evidence>
<protein>
    <submittedName>
        <fullName evidence="1">Uncharacterized protein</fullName>
    </submittedName>
</protein>
<name>J1GYH5_9ACTO</name>
<sequence length="402" mass="44653">MLTIDRLVGMQGKDLPELFELYTRRELTLHDVRAAAPDLTIEGHDGDGTSILIRDGVRLVLKLDEASIDVSLDFVDYVKEVSGRDELPFCYELEWPGGRHVASVGDPGLEIAEDLARRCDGVVADFHKRVVWPVSESPPPDFDSDLYDAPEESFQVVQLRWFVRETVCDVPVAAWMRAVGRVAPDWLPTEYTGRARMLALTEATIDAADDMRRTGDYGVFLTGPEPIHAVEMLPSAPQEPYGMYCVECAVELAVLDGAALDRLHEMFIAVADELGAELALAEVLENWDHTYNGSVMPGSQAQYPQELGMGDMVVAGLPMRPVPWCYFGPAYARLLSGFLSGAPAQWERLRTARGLDVRLSGLPVPAEELPSDWFPADFCMSLQPRWFHESILYGAPALPDWN</sequence>
<proteinExistence type="predicted"/>
<dbReference type="RefSeq" id="WP_008733093.1">
    <property type="nucleotide sequence ID" value="NZ_AKFT01000193.1"/>
</dbReference>
<dbReference type="EMBL" id="AKFT01000193">
    <property type="protein sequence ID" value="EJF38145.1"/>
    <property type="molecule type" value="Genomic_DNA"/>
</dbReference>
<comment type="caution">
    <text evidence="1">The sequence shown here is derived from an EMBL/GenBank/DDBJ whole genome shotgun (WGS) entry which is preliminary data.</text>
</comment>
<dbReference type="Proteomes" id="UP000002941">
    <property type="component" value="Unassembled WGS sequence"/>
</dbReference>
<dbReference type="AlphaFoldDB" id="J1GYH5"/>
<evidence type="ECO:0000313" key="2">
    <source>
        <dbReference type="Proteomes" id="UP000002941"/>
    </source>
</evidence>